<reference evidence="8" key="2">
    <citation type="journal article" date="2021" name="PeerJ">
        <title>Extensive microbial diversity within the chicken gut microbiome revealed by metagenomics and culture.</title>
        <authorList>
            <person name="Gilroy R."/>
            <person name="Ravi A."/>
            <person name="Getino M."/>
            <person name="Pursley I."/>
            <person name="Horton D.L."/>
            <person name="Alikhan N.F."/>
            <person name="Baker D."/>
            <person name="Gharbi K."/>
            <person name="Hall N."/>
            <person name="Watson M."/>
            <person name="Adriaenssens E.M."/>
            <person name="Foster-Nyarko E."/>
            <person name="Jarju S."/>
            <person name="Secka A."/>
            <person name="Antonio M."/>
            <person name="Oren A."/>
            <person name="Chaudhuri R.R."/>
            <person name="La Ragione R."/>
            <person name="Hildebrand F."/>
            <person name="Pallen M.J."/>
        </authorList>
    </citation>
    <scope>NUCLEOTIDE SEQUENCE</scope>
    <source>
        <strain evidence="8">CHK152-2871</strain>
    </source>
</reference>
<dbReference type="InterPro" id="IPR011662">
    <property type="entry name" value="Secretin/TonB_short_N"/>
</dbReference>
<evidence type="ECO:0000256" key="6">
    <source>
        <dbReference type="SAM" id="MobiDB-lite"/>
    </source>
</evidence>
<accession>A0A9D1FHI6</accession>
<comment type="similarity">
    <text evidence="5">Belongs to the bacterial secretin family.</text>
</comment>
<dbReference type="PRINTS" id="PR00811">
    <property type="entry name" value="BCTERIALGSPD"/>
</dbReference>
<evidence type="ECO:0000256" key="4">
    <source>
        <dbReference type="ARBA" id="ARBA00023237"/>
    </source>
</evidence>
<name>A0A9D1FHI6_9BACT</name>
<keyword evidence="2" id="KW-0813">Transport</keyword>
<comment type="caution">
    <text evidence="8">The sequence shown here is derived from an EMBL/GenBank/DDBJ whole genome shotgun (WGS) entry which is preliminary data.</text>
</comment>
<reference evidence="8" key="1">
    <citation type="submission" date="2020-10" db="EMBL/GenBank/DDBJ databases">
        <authorList>
            <person name="Gilroy R."/>
        </authorList>
    </citation>
    <scope>NUCLEOTIDE SEQUENCE</scope>
    <source>
        <strain evidence="8">CHK152-2871</strain>
    </source>
</reference>
<dbReference type="Pfam" id="PF07660">
    <property type="entry name" value="STN"/>
    <property type="match status" value="1"/>
</dbReference>
<feature type="compositionally biased region" description="Acidic residues" evidence="6">
    <location>
        <begin position="278"/>
        <end position="295"/>
    </location>
</feature>
<evidence type="ECO:0000313" key="8">
    <source>
        <dbReference type="EMBL" id="HIS73834.1"/>
    </source>
</evidence>
<comment type="subcellular location">
    <subcellularLocation>
        <location evidence="1">Membrane</location>
    </subcellularLocation>
</comment>
<dbReference type="EMBL" id="DVJQ01000021">
    <property type="protein sequence ID" value="HIS73834.1"/>
    <property type="molecule type" value="Genomic_DNA"/>
</dbReference>
<keyword evidence="3" id="KW-0472">Membrane</keyword>
<dbReference type="Gene3D" id="3.30.1370.120">
    <property type="match status" value="1"/>
</dbReference>
<dbReference type="GO" id="GO:0019867">
    <property type="term" value="C:outer membrane"/>
    <property type="evidence" value="ECO:0007669"/>
    <property type="project" value="InterPro"/>
</dbReference>
<feature type="region of interest" description="Disordered" evidence="6">
    <location>
        <begin position="276"/>
        <end position="295"/>
    </location>
</feature>
<dbReference type="PANTHER" id="PTHR30332">
    <property type="entry name" value="PROBABLE GENERAL SECRETION PATHWAY PROTEIN D"/>
    <property type="match status" value="1"/>
</dbReference>
<dbReference type="Gene3D" id="3.30.1370.130">
    <property type="match status" value="1"/>
</dbReference>
<dbReference type="InterPro" id="IPR038591">
    <property type="entry name" value="NolW-like_sf"/>
</dbReference>
<dbReference type="InterPro" id="IPR001775">
    <property type="entry name" value="GspD/PilQ"/>
</dbReference>
<keyword evidence="4" id="KW-0998">Cell outer membrane</keyword>
<gene>
    <name evidence="8" type="ORF">IAA86_02300</name>
</gene>
<dbReference type="Pfam" id="PF00263">
    <property type="entry name" value="Secretin"/>
    <property type="match status" value="1"/>
</dbReference>
<dbReference type="InterPro" id="IPR004846">
    <property type="entry name" value="T2SS/T3SS_dom"/>
</dbReference>
<dbReference type="GO" id="GO:0009306">
    <property type="term" value="P:protein secretion"/>
    <property type="evidence" value="ECO:0007669"/>
    <property type="project" value="InterPro"/>
</dbReference>
<protein>
    <submittedName>
        <fullName evidence="8">Secretin and TonB N-terminal domain-containing protein</fullName>
    </submittedName>
</protein>
<proteinExistence type="inferred from homology"/>
<dbReference type="GO" id="GO:0015627">
    <property type="term" value="C:type II protein secretion system complex"/>
    <property type="evidence" value="ECO:0007669"/>
    <property type="project" value="TreeGrafter"/>
</dbReference>
<evidence type="ECO:0000256" key="5">
    <source>
        <dbReference type="RuleBase" id="RU004003"/>
    </source>
</evidence>
<organism evidence="8 9">
    <name type="scientific">Candidatus Galligastranaerophilus intestinavium</name>
    <dbReference type="NCBI Taxonomy" id="2840836"/>
    <lineage>
        <taxon>Bacteria</taxon>
        <taxon>Candidatus Galligastranaerophilus</taxon>
    </lineage>
</organism>
<dbReference type="InterPro" id="IPR050810">
    <property type="entry name" value="Bact_Secretion_Sys_Channel"/>
</dbReference>
<evidence type="ECO:0000259" key="7">
    <source>
        <dbReference type="SMART" id="SM00965"/>
    </source>
</evidence>
<dbReference type="PANTHER" id="PTHR30332:SF17">
    <property type="entry name" value="TYPE IV PILIATION SYSTEM PROTEIN DR_0774-RELATED"/>
    <property type="match status" value="1"/>
</dbReference>
<dbReference type="Proteomes" id="UP000886865">
    <property type="component" value="Unassembled WGS sequence"/>
</dbReference>
<evidence type="ECO:0000313" key="9">
    <source>
        <dbReference type="Proteomes" id="UP000886865"/>
    </source>
</evidence>
<evidence type="ECO:0000256" key="2">
    <source>
        <dbReference type="ARBA" id="ARBA00022448"/>
    </source>
</evidence>
<evidence type="ECO:0000256" key="3">
    <source>
        <dbReference type="ARBA" id="ARBA00023136"/>
    </source>
</evidence>
<dbReference type="SMART" id="SM00965">
    <property type="entry name" value="STN"/>
    <property type="match status" value="1"/>
</dbReference>
<sequence>MFTQKTKSIIQKFTVLLLLFSFVQSSWAGLELKFNESIVSNNNKIAYSGFTPANYYDTSDGESNILNISNYHDDKSRLGAVNLNENTKITNSNARISLSLRESDVKQVLRMFAQKAGMNVIFHNSVNGKVTLDLVNVTLNDAFLMVLRSAELTYVLDGKNIIVASNAEGTKLSFTKQNLSIIPIKYERAQNIADFLNNNIFGSKIAGLSNEKIVTSNPATNEILVFGTKNDYEVAKKIAEKLDRKPMINTFKVNHTTPKEMAMLICSTFVETNKEVSTEEEDDVAEDDGDSDTIDDDEEIKKVKLGSGIVACRATETVARGDSEVRTQVDTQNAIQMLASAPLAVVYFPELGTININGGSYEQVKMIKEFIEQNDKKQPMAYVEMSVIELNESGSKEFANEWSLWTPFISLSFDTSQGLATDANHPTFFMGRSYEVTQAGTDGATTRYTVDKYRGDSTLVYRLKYLVQNGKGRVLTNPKIMVTNGQKSVIDMTSDYVKTVKSEMLTTIDNAGISRTYEVGDDEGLKIELVPFISPDGYVSLNVKPEFATIKERIYAPGQSGVDELQATLLQRRDLSLNNIRIKDGETLVLAGLIRENETQQVTKIPVLGDLPLVGVFFRTSTNQKSKEELVIMITPHIVYSSEDIANIKPVDL</sequence>
<feature type="domain" description="Secretin/TonB short N-terminal" evidence="7">
    <location>
        <begin position="118"/>
        <end position="166"/>
    </location>
</feature>
<evidence type="ECO:0000256" key="1">
    <source>
        <dbReference type="ARBA" id="ARBA00004370"/>
    </source>
</evidence>
<dbReference type="AlphaFoldDB" id="A0A9D1FHI6"/>